<evidence type="ECO:0000313" key="4">
    <source>
        <dbReference type="EMBL" id="BAT92396.1"/>
    </source>
</evidence>
<dbReference type="Pfam" id="PF20160">
    <property type="entry name" value="C-JID"/>
    <property type="match status" value="1"/>
</dbReference>
<keyword evidence="5" id="KW-1185">Reference proteome</keyword>
<evidence type="ECO:0000259" key="3">
    <source>
        <dbReference type="Pfam" id="PF20160"/>
    </source>
</evidence>
<dbReference type="Proteomes" id="UP000291084">
    <property type="component" value="Chromosome 7"/>
</dbReference>
<evidence type="ECO:0000313" key="5">
    <source>
        <dbReference type="Proteomes" id="UP000291084"/>
    </source>
</evidence>
<organism evidence="4 5">
    <name type="scientific">Vigna angularis var. angularis</name>
    <dbReference type="NCBI Taxonomy" id="157739"/>
    <lineage>
        <taxon>Eukaryota</taxon>
        <taxon>Viridiplantae</taxon>
        <taxon>Streptophyta</taxon>
        <taxon>Embryophyta</taxon>
        <taxon>Tracheophyta</taxon>
        <taxon>Spermatophyta</taxon>
        <taxon>Magnoliopsida</taxon>
        <taxon>eudicotyledons</taxon>
        <taxon>Gunneridae</taxon>
        <taxon>Pentapetalae</taxon>
        <taxon>rosids</taxon>
        <taxon>fabids</taxon>
        <taxon>Fabales</taxon>
        <taxon>Fabaceae</taxon>
        <taxon>Papilionoideae</taxon>
        <taxon>50 kb inversion clade</taxon>
        <taxon>NPAAA clade</taxon>
        <taxon>indigoferoid/millettioid clade</taxon>
        <taxon>Phaseoleae</taxon>
        <taxon>Vigna</taxon>
    </lineage>
</organism>
<evidence type="ECO:0000256" key="1">
    <source>
        <dbReference type="ARBA" id="ARBA00022614"/>
    </source>
</evidence>
<dbReference type="AlphaFoldDB" id="A0A0S3SHS2"/>
<gene>
    <name evidence="4" type="primary">Vigan.07G110200</name>
    <name evidence="4" type="ORF">VIGAN_07110200</name>
</gene>
<dbReference type="InterPro" id="IPR045344">
    <property type="entry name" value="C-JID"/>
</dbReference>
<reference evidence="4 5" key="1">
    <citation type="journal article" date="2015" name="Sci. Rep.">
        <title>The power of single molecule real-time sequencing technology in the de novo assembly of a eukaryotic genome.</title>
        <authorList>
            <person name="Sakai H."/>
            <person name="Naito K."/>
            <person name="Ogiso-Tanaka E."/>
            <person name="Takahashi Y."/>
            <person name="Iseki K."/>
            <person name="Muto C."/>
            <person name="Satou K."/>
            <person name="Teruya K."/>
            <person name="Shiroma A."/>
            <person name="Shimoji M."/>
            <person name="Hirano T."/>
            <person name="Itoh T."/>
            <person name="Kaga A."/>
            <person name="Tomooka N."/>
        </authorList>
    </citation>
    <scope>NUCLEOTIDE SEQUENCE [LARGE SCALE GENOMIC DNA]</scope>
    <source>
        <strain evidence="5">cv. Shumari</strain>
    </source>
</reference>
<accession>A0A0S3SHS2</accession>
<sequence>IPRWFTKRFEGDSVIRIEEFNVDENWMGFAFCVIFEGNIAPVVGDSSSHPLYLSFVSKHIQKNTVICHII</sequence>
<protein>
    <recommendedName>
        <fullName evidence="3">C-JID domain-containing protein</fullName>
    </recommendedName>
</protein>
<keyword evidence="2" id="KW-0677">Repeat</keyword>
<evidence type="ECO:0000256" key="2">
    <source>
        <dbReference type="ARBA" id="ARBA00022737"/>
    </source>
</evidence>
<keyword evidence="1" id="KW-0433">Leucine-rich repeat</keyword>
<dbReference type="EMBL" id="AP015040">
    <property type="protein sequence ID" value="BAT92396.1"/>
    <property type="molecule type" value="Genomic_DNA"/>
</dbReference>
<proteinExistence type="predicted"/>
<name>A0A0S3SHS2_PHAAN</name>
<feature type="domain" description="C-JID" evidence="3">
    <location>
        <begin position="1"/>
        <end position="49"/>
    </location>
</feature>
<feature type="non-terminal residue" evidence="4">
    <location>
        <position position="1"/>
    </location>
</feature>